<keyword evidence="5" id="KW-0539">Nucleus</keyword>
<dbReference type="CDD" id="cd10017">
    <property type="entry name" value="B3_DNA"/>
    <property type="match status" value="1"/>
</dbReference>
<dbReference type="SMART" id="SM01019">
    <property type="entry name" value="B3"/>
    <property type="match status" value="1"/>
</dbReference>
<evidence type="ECO:0000256" key="5">
    <source>
        <dbReference type="ARBA" id="ARBA00023242"/>
    </source>
</evidence>
<name>A0A7H4LNA4_WHEAT</name>
<gene>
    <name evidence="8" type="ORF">CAMPLR22A2D_LOCUS4721</name>
</gene>
<evidence type="ECO:0000256" key="4">
    <source>
        <dbReference type="ARBA" id="ARBA00023163"/>
    </source>
</evidence>
<accession>A0A7H4LNA4</accession>
<evidence type="ECO:0000259" key="7">
    <source>
        <dbReference type="PROSITE" id="PS50863"/>
    </source>
</evidence>
<keyword evidence="4" id="KW-0804">Transcription</keyword>
<evidence type="ECO:0000256" key="3">
    <source>
        <dbReference type="ARBA" id="ARBA00023125"/>
    </source>
</evidence>
<dbReference type="AlphaFoldDB" id="A0A7H4LNA4"/>
<sequence length="228" mass="25568">MAGSSHRRSATPQYELDASEFFTIILGTSVSSMTQRLPDSFKNMLMGEDPPNNVKVRQAGSGFRRLWDVELVIKEGHMYLSRGWEKFYHAYDLRLGYFLLFRYDDDATMLIMKVFNATMCRMHYAEDYDADTFCLFLFLYIWLCLTSIVNGHCCIWTGNGSSSSNNGYSQSSSDNGCSESSSDHGCSESSSDSGCSESSSDSGSRIDNKKDDPDWSAGEEEQSGDEEL</sequence>
<feature type="region of interest" description="Disordered" evidence="6">
    <location>
        <begin position="167"/>
        <end position="228"/>
    </location>
</feature>
<dbReference type="InterPro" id="IPR050655">
    <property type="entry name" value="Plant_B3_domain"/>
</dbReference>
<feature type="compositionally biased region" description="Acidic residues" evidence="6">
    <location>
        <begin position="217"/>
        <end position="228"/>
    </location>
</feature>
<dbReference type="EMBL" id="LS480641">
    <property type="protein sequence ID" value="SPT20093.1"/>
    <property type="molecule type" value="Genomic_DNA"/>
</dbReference>
<keyword evidence="2" id="KW-0805">Transcription regulation</keyword>
<reference evidence="8 9" key="1">
    <citation type="submission" date="2018-05" db="EMBL/GenBank/DDBJ databases">
        <authorList>
            <person name="Thind KAUR A."/>
        </authorList>
    </citation>
    <scope>NUCLEOTIDE SEQUENCE [LARGE SCALE GENOMIC DNA]</scope>
</reference>
<dbReference type="InterPro" id="IPR003340">
    <property type="entry name" value="B3_DNA-bd"/>
</dbReference>
<dbReference type="GO" id="GO:0003677">
    <property type="term" value="F:DNA binding"/>
    <property type="evidence" value="ECO:0007669"/>
    <property type="project" value="UniProtKB-KW"/>
</dbReference>
<dbReference type="Proteomes" id="UP000280104">
    <property type="component" value="Chromosome II"/>
</dbReference>
<organism evidence="8 9">
    <name type="scientific">Triticum aestivum</name>
    <name type="common">Wheat</name>
    <dbReference type="NCBI Taxonomy" id="4565"/>
    <lineage>
        <taxon>Eukaryota</taxon>
        <taxon>Viridiplantae</taxon>
        <taxon>Streptophyta</taxon>
        <taxon>Embryophyta</taxon>
        <taxon>Tracheophyta</taxon>
        <taxon>Spermatophyta</taxon>
        <taxon>Magnoliopsida</taxon>
        <taxon>Liliopsida</taxon>
        <taxon>Poales</taxon>
        <taxon>Poaceae</taxon>
        <taxon>BOP clade</taxon>
        <taxon>Pooideae</taxon>
        <taxon>Triticodae</taxon>
        <taxon>Triticeae</taxon>
        <taxon>Triticinae</taxon>
        <taxon>Triticum</taxon>
    </lineage>
</organism>
<dbReference type="SUPFAM" id="SSF101936">
    <property type="entry name" value="DNA-binding pseudobarrel domain"/>
    <property type="match status" value="1"/>
</dbReference>
<feature type="compositionally biased region" description="Low complexity" evidence="6">
    <location>
        <begin position="167"/>
        <end position="180"/>
    </location>
</feature>
<dbReference type="Pfam" id="PF02362">
    <property type="entry name" value="B3"/>
    <property type="match status" value="1"/>
</dbReference>
<dbReference type="InterPro" id="IPR015300">
    <property type="entry name" value="DNA-bd_pseudobarrel_sf"/>
</dbReference>
<evidence type="ECO:0000313" key="9">
    <source>
        <dbReference type="Proteomes" id="UP000280104"/>
    </source>
</evidence>
<dbReference type="Gene3D" id="2.40.330.10">
    <property type="entry name" value="DNA-binding pseudobarrel domain"/>
    <property type="match status" value="1"/>
</dbReference>
<evidence type="ECO:0000313" key="8">
    <source>
        <dbReference type="EMBL" id="SPT20093.1"/>
    </source>
</evidence>
<dbReference type="GO" id="GO:0005634">
    <property type="term" value="C:nucleus"/>
    <property type="evidence" value="ECO:0007669"/>
    <property type="project" value="UniProtKB-SubCell"/>
</dbReference>
<feature type="domain" description="TF-B3" evidence="7">
    <location>
        <begin position="20"/>
        <end position="118"/>
    </location>
</feature>
<dbReference type="PROSITE" id="PS50863">
    <property type="entry name" value="B3"/>
    <property type="match status" value="1"/>
</dbReference>
<proteinExistence type="predicted"/>
<evidence type="ECO:0000256" key="2">
    <source>
        <dbReference type="ARBA" id="ARBA00023015"/>
    </source>
</evidence>
<protein>
    <recommendedName>
        <fullName evidence="7">TF-B3 domain-containing protein</fullName>
    </recommendedName>
</protein>
<dbReference type="PANTHER" id="PTHR31920:SF111">
    <property type="entry name" value="B3 DOMAIN-CONTAINING PROTEIN OS03G0621600-RELATED"/>
    <property type="match status" value="1"/>
</dbReference>
<evidence type="ECO:0000256" key="1">
    <source>
        <dbReference type="ARBA" id="ARBA00004123"/>
    </source>
</evidence>
<comment type="subcellular location">
    <subcellularLocation>
        <location evidence="1">Nucleus</location>
    </subcellularLocation>
</comment>
<feature type="compositionally biased region" description="Basic and acidic residues" evidence="6">
    <location>
        <begin position="204"/>
        <end position="213"/>
    </location>
</feature>
<keyword evidence="3" id="KW-0238">DNA-binding</keyword>
<dbReference type="PANTHER" id="PTHR31920">
    <property type="entry name" value="B3 DOMAIN-CONTAINING"/>
    <property type="match status" value="1"/>
</dbReference>
<feature type="compositionally biased region" description="Low complexity" evidence="6">
    <location>
        <begin position="187"/>
        <end position="203"/>
    </location>
</feature>
<evidence type="ECO:0000256" key="6">
    <source>
        <dbReference type="SAM" id="MobiDB-lite"/>
    </source>
</evidence>